<reference evidence="2 4" key="1">
    <citation type="journal article" date="2017" name="Nature">
        <title>The sunflower genome provides insights into oil metabolism, flowering and Asterid evolution.</title>
        <authorList>
            <person name="Badouin H."/>
            <person name="Gouzy J."/>
            <person name="Grassa C.J."/>
            <person name="Murat F."/>
            <person name="Staton S.E."/>
            <person name="Cottret L."/>
            <person name="Lelandais-Briere C."/>
            <person name="Owens G.L."/>
            <person name="Carrere S."/>
            <person name="Mayjonade B."/>
            <person name="Legrand L."/>
            <person name="Gill N."/>
            <person name="Kane N.C."/>
            <person name="Bowers J.E."/>
            <person name="Hubner S."/>
            <person name="Bellec A."/>
            <person name="Berard A."/>
            <person name="Berges H."/>
            <person name="Blanchet N."/>
            <person name="Boniface M.C."/>
            <person name="Brunel D."/>
            <person name="Catrice O."/>
            <person name="Chaidir N."/>
            <person name="Claudel C."/>
            <person name="Donnadieu C."/>
            <person name="Faraut T."/>
            <person name="Fievet G."/>
            <person name="Helmstetter N."/>
            <person name="King M."/>
            <person name="Knapp S.J."/>
            <person name="Lai Z."/>
            <person name="Le Paslier M.C."/>
            <person name="Lippi Y."/>
            <person name="Lorenzon L."/>
            <person name="Mandel J.R."/>
            <person name="Marage G."/>
            <person name="Marchand G."/>
            <person name="Marquand E."/>
            <person name="Bret-Mestries E."/>
            <person name="Morien E."/>
            <person name="Nambeesan S."/>
            <person name="Nguyen T."/>
            <person name="Pegot-Espagnet P."/>
            <person name="Pouilly N."/>
            <person name="Raftis F."/>
            <person name="Sallet E."/>
            <person name="Schiex T."/>
            <person name="Thomas J."/>
            <person name="Vandecasteele C."/>
            <person name="Vares D."/>
            <person name="Vear F."/>
            <person name="Vautrin S."/>
            <person name="Crespi M."/>
            <person name="Mangin B."/>
            <person name="Burke J.M."/>
            <person name="Salse J."/>
            <person name="Munos S."/>
            <person name="Vincourt P."/>
            <person name="Rieseberg L.H."/>
            <person name="Langlade N.B."/>
        </authorList>
    </citation>
    <scope>NUCLEOTIDE SEQUENCE [LARGE SCALE GENOMIC DNA]</scope>
    <source>
        <strain evidence="4">cv. SF193</strain>
        <tissue evidence="2">Leaves</tissue>
    </source>
</reference>
<dbReference type="Gramene" id="mRNA:HanXRQr2_Chr12g0547761">
    <property type="protein sequence ID" value="mRNA:HanXRQr2_Chr12g0547761"/>
    <property type="gene ID" value="HanXRQr2_Chr12g0547761"/>
</dbReference>
<name>A0A251T4G9_HELAN</name>
<organism evidence="3 4">
    <name type="scientific">Helianthus annuus</name>
    <name type="common">Common sunflower</name>
    <dbReference type="NCBI Taxonomy" id="4232"/>
    <lineage>
        <taxon>Eukaryota</taxon>
        <taxon>Viridiplantae</taxon>
        <taxon>Streptophyta</taxon>
        <taxon>Embryophyta</taxon>
        <taxon>Tracheophyta</taxon>
        <taxon>Spermatophyta</taxon>
        <taxon>Magnoliopsida</taxon>
        <taxon>eudicotyledons</taxon>
        <taxon>Gunneridae</taxon>
        <taxon>Pentapetalae</taxon>
        <taxon>asterids</taxon>
        <taxon>campanulids</taxon>
        <taxon>Asterales</taxon>
        <taxon>Asteraceae</taxon>
        <taxon>Asteroideae</taxon>
        <taxon>Heliantheae alliance</taxon>
        <taxon>Heliantheae</taxon>
        <taxon>Helianthus</taxon>
    </lineage>
</organism>
<keyword evidence="1" id="KW-0472">Membrane</keyword>
<dbReference type="EMBL" id="MNCJ02000327">
    <property type="protein sequence ID" value="KAF5778461.1"/>
    <property type="molecule type" value="Genomic_DNA"/>
</dbReference>
<evidence type="ECO:0000313" key="4">
    <source>
        <dbReference type="Proteomes" id="UP000215914"/>
    </source>
</evidence>
<keyword evidence="4" id="KW-1185">Reference proteome</keyword>
<dbReference type="EMBL" id="CM007901">
    <property type="protein sequence ID" value="OTG05562.1"/>
    <property type="molecule type" value="Genomic_DNA"/>
</dbReference>
<reference evidence="3" key="2">
    <citation type="submission" date="2017-02" db="EMBL/GenBank/DDBJ databases">
        <title>Sunflower complete genome.</title>
        <authorList>
            <person name="Langlade N."/>
            <person name="Munos S."/>
        </authorList>
    </citation>
    <scope>NUCLEOTIDE SEQUENCE [LARGE SCALE GENOMIC DNA]</scope>
    <source>
        <tissue evidence="3">Leaves</tissue>
    </source>
</reference>
<dbReference type="AlphaFoldDB" id="A0A251T4G9"/>
<keyword evidence="1" id="KW-1133">Transmembrane helix</keyword>
<evidence type="ECO:0000313" key="2">
    <source>
        <dbReference type="EMBL" id="KAF5778461.1"/>
    </source>
</evidence>
<evidence type="ECO:0000313" key="3">
    <source>
        <dbReference type="EMBL" id="OTG05562.1"/>
    </source>
</evidence>
<gene>
    <name evidence="3" type="ORF">HannXRQ_Chr12g0374941</name>
    <name evidence="2" type="ORF">HanXRQr2_Chr12g0547761</name>
</gene>
<protein>
    <submittedName>
        <fullName evidence="3">Uncharacterized protein</fullName>
    </submittedName>
</protein>
<reference evidence="2" key="3">
    <citation type="submission" date="2020-06" db="EMBL/GenBank/DDBJ databases">
        <title>Helianthus annuus Genome sequencing and assembly Release 2.</title>
        <authorList>
            <person name="Gouzy J."/>
            <person name="Langlade N."/>
            <person name="Munos S."/>
        </authorList>
    </citation>
    <scope>NUCLEOTIDE SEQUENCE</scope>
    <source>
        <tissue evidence="2">Leaves</tissue>
    </source>
</reference>
<evidence type="ECO:0000256" key="1">
    <source>
        <dbReference type="SAM" id="Phobius"/>
    </source>
</evidence>
<proteinExistence type="predicted"/>
<dbReference type="Proteomes" id="UP000215914">
    <property type="component" value="Chromosome 12"/>
</dbReference>
<accession>A0A251T4G9</accession>
<sequence length="81" mass="9264">MNRHQQDVGGIHPIVIKSRSIKVCVDFIFKAFNVILILIVLCDLMNLCSDDSIFSKTLDMKFVFFLIYSSSIQKIQAAIIR</sequence>
<keyword evidence="1" id="KW-0812">Transmembrane</keyword>
<dbReference type="InParanoid" id="A0A251T4G9"/>
<feature type="transmembrane region" description="Helical" evidence="1">
    <location>
        <begin position="27"/>
        <end position="47"/>
    </location>
</feature>